<dbReference type="Proteomes" id="UP000245670">
    <property type="component" value="Unassembled WGS sequence"/>
</dbReference>
<keyword evidence="4" id="KW-1185">Reference proteome</keyword>
<dbReference type="EMBL" id="QFFG01000001">
    <property type="protein sequence ID" value="PWG06806.1"/>
    <property type="molecule type" value="Genomic_DNA"/>
</dbReference>
<proteinExistence type="predicted"/>
<keyword evidence="1" id="KW-1133">Transmembrane helix</keyword>
<dbReference type="Gene3D" id="3.40.50.1820">
    <property type="entry name" value="alpha/beta hydrolase"/>
    <property type="match status" value="1"/>
</dbReference>
<comment type="caution">
    <text evidence="3">The sequence shown here is derived from an EMBL/GenBank/DDBJ whole genome shotgun (WGS) entry which is preliminary data.</text>
</comment>
<accession>A0A2U2JEP8</accession>
<dbReference type="PANTHER" id="PTHR46438">
    <property type="entry name" value="ALPHA/BETA-HYDROLASES SUPERFAMILY PROTEIN"/>
    <property type="match status" value="1"/>
</dbReference>
<keyword evidence="1" id="KW-0812">Transmembrane</keyword>
<organism evidence="3 4">
    <name type="scientific">Polaribacter aquimarinus</name>
    <dbReference type="NCBI Taxonomy" id="2100726"/>
    <lineage>
        <taxon>Bacteria</taxon>
        <taxon>Pseudomonadati</taxon>
        <taxon>Bacteroidota</taxon>
        <taxon>Flavobacteriia</taxon>
        <taxon>Flavobacteriales</taxon>
        <taxon>Flavobacteriaceae</taxon>
    </lineage>
</organism>
<name>A0A2U2JEP8_9FLAO</name>
<dbReference type="InterPro" id="IPR029058">
    <property type="entry name" value="AB_hydrolase_fold"/>
</dbReference>
<dbReference type="AlphaFoldDB" id="A0A2U2JEP8"/>
<feature type="transmembrane region" description="Helical" evidence="1">
    <location>
        <begin position="9"/>
        <end position="28"/>
    </location>
</feature>
<dbReference type="PRINTS" id="PR00111">
    <property type="entry name" value="ABHYDROLASE"/>
</dbReference>
<evidence type="ECO:0000259" key="2">
    <source>
        <dbReference type="Pfam" id="PF00561"/>
    </source>
</evidence>
<dbReference type="OrthoDB" id="9780932at2"/>
<dbReference type="InterPro" id="IPR000073">
    <property type="entry name" value="AB_hydrolase_1"/>
</dbReference>
<dbReference type="SUPFAM" id="SSF53474">
    <property type="entry name" value="alpha/beta-Hydrolases"/>
    <property type="match status" value="1"/>
</dbReference>
<gene>
    <name evidence="3" type="ORF">DIS07_02920</name>
</gene>
<dbReference type="GO" id="GO:0016787">
    <property type="term" value="F:hydrolase activity"/>
    <property type="evidence" value="ECO:0007669"/>
    <property type="project" value="UniProtKB-KW"/>
</dbReference>
<dbReference type="RefSeq" id="WP_109403714.1">
    <property type="nucleotide sequence ID" value="NZ_QFFG01000001.1"/>
</dbReference>
<feature type="domain" description="AB hydrolase-1" evidence="2">
    <location>
        <begin position="64"/>
        <end position="300"/>
    </location>
</feature>
<reference evidence="3 4" key="1">
    <citation type="submission" date="2018-05" db="EMBL/GenBank/DDBJ databases">
        <title>Polaribacter aquimarinus sp. nov., isolated from sediment in a sediment of sea.</title>
        <authorList>
            <person name="Lu D."/>
        </authorList>
    </citation>
    <scope>NUCLEOTIDE SEQUENCE [LARGE SCALE GENOMIC DNA]</scope>
    <source>
        <strain evidence="3 4">ZY113</strain>
    </source>
</reference>
<sequence length="317" mass="36244">MKKSNKKKYILYTLLIVLLLLIKGVIYYDISVEDLKKEYANEHSKFIEIDEMQVHYRDEGKGFPIVLVHGTASSLHTWNAWTKELKKTNRIIRMDLPAFGLTGPNKTADYSIKSYTSFLHQFLEKVKVTKFHLAGNSLGGNIAWNYTAENPDKVVKLILVDASGLPTNKPQPAVFKIAKTPVLSDLFLYVTPKFFIKKNMKEVYADDSKITDELITRYHKMALRVGNRQAFIDRAKMDFKLGSKANLEKLKSVKTPILLLWGAKDNWIPLNNGKRMDSILPNSKLVILENSGHVPMEENPEESLIVLKGFLKEFLNE</sequence>
<evidence type="ECO:0000256" key="1">
    <source>
        <dbReference type="SAM" id="Phobius"/>
    </source>
</evidence>
<evidence type="ECO:0000313" key="3">
    <source>
        <dbReference type="EMBL" id="PWG06806.1"/>
    </source>
</evidence>
<evidence type="ECO:0000313" key="4">
    <source>
        <dbReference type="Proteomes" id="UP000245670"/>
    </source>
</evidence>
<dbReference type="PANTHER" id="PTHR46438:SF11">
    <property type="entry name" value="LIPASE-RELATED"/>
    <property type="match status" value="1"/>
</dbReference>
<keyword evidence="3" id="KW-0378">Hydrolase</keyword>
<keyword evidence="1" id="KW-0472">Membrane</keyword>
<protein>
    <submittedName>
        <fullName evidence="3">Alpha/beta hydrolase</fullName>
    </submittedName>
</protein>
<dbReference type="Pfam" id="PF00561">
    <property type="entry name" value="Abhydrolase_1"/>
    <property type="match status" value="1"/>
</dbReference>